<reference evidence="3 4" key="1">
    <citation type="submission" date="2021-03" db="EMBL/GenBank/DDBJ databases">
        <title>Genomic Encyclopedia of Type Strains, Phase IV (KMG-IV): sequencing the most valuable type-strain genomes for metagenomic binning, comparative biology and taxonomic classification.</title>
        <authorList>
            <person name="Goeker M."/>
        </authorList>
    </citation>
    <scope>NUCLEOTIDE SEQUENCE [LARGE SCALE GENOMIC DNA]</scope>
    <source>
        <strain evidence="3 4">DSM 40499</strain>
    </source>
</reference>
<feature type="domain" description="HTH cro/C1-type" evidence="2">
    <location>
        <begin position="53"/>
        <end position="96"/>
    </location>
</feature>
<evidence type="ECO:0000259" key="2">
    <source>
        <dbReference type="PROSITE" id="PS50943"/>
    </source>
</evidence>
<organism evidence="3 4">
    <name type="scientific">Streptomyces griseochromogenes</name>
    <dbReference type="NCBI Taxonomy" id="68214"/>
    <lineage>
        <taxon>Bacteria</taxon>
        <taxon>Bacillati</taxon>
        <taxon>Actinomycetota</taxon>
        <taxon>Actinomycetes</taxon>
        <taxon>Kitasatosporales</taxon>
        <taxon>Streptomycetaceae</taxon>
        <taxon>Streptomyces</taxon>
    </lineage>
</organism>
<proteinExistence type="predicted"/>
<dbReference type="Gene3D" id="1.10.260.40">
    <property type="entry name" value="lambda repressor-like DNA-binding domains"/>
    <property type="match status" value="1"/>
</dbReference>
<sequence>MPEDRTGGGMVEQGAAGTGEPAGNGGRTNTFMGRLNRLFETVHPSGRGPWSNAEVARSLGLSETYIGYLRKGVRDNPTLAHMQALADFFGVPVAYFVDDEQGEEVRQDLELLSKLKDVGVRQIALRTIADMSESNVESILPVLQRLAETQAENQATPRRRMQPRARKGTSPGAL</sequence>
<dbReference type="PROSITE" id="PS50943">
    <property type="entry name" value="HTH_CROC1"/>
    <property type="match status" value="1"/>
</dbReference>
<dbReference type="RefSeq" id="WP_209508422.1">
    <property type="nucleotide sequence ID" value="NZ_JAGGLP010000043.1"/>
</dbReference>
<gene>
    <name evidence="3" type="ORF">J2Z21_009274</name>
</gene>
<dbReference type="SUPFAM" id="SSF47413">
    <property type="entry name" value="lambda repressor-like DNA-binding domains"/>
    <property type="match status" value="1"/>
</dbReference>
<dbReference type="InterPro" id="IPR001387">
    <property type="entry name" value="Cro/C1-type_HTH"/>
</dbReference>
<feature type="compositionally biased region" description="Gly residues" evidence="1">
    <location>
        <begin position="7"/>
        <end position="26"/>
    </location>
</feature>
<dbReference type="Proteomes" id="UP001519309">
    <property type="component" value="Unassembled WGS sequence"/>
</dbReference>
<accession>A0ABS4M9A2</accession>
<name>A0ABS4M9A2_9ACTN</name>
<dbReference type="SMART" id="SM00530">
    <property type="entry name" value="HTH_XRE"/>
    <property type="match status" value="1"/>
</dbReference>
<dbReference type="Pfam" id="PF01381">
    <property type="entry name" value="HTH_3"/>
    <property type="match status" value="1"/>
</dbReference>
<feature type="compositionally biased region" description="Basic residues" evidence="1">
    <location>
        <begin position="157"/>
        <end position="167"/>
    </location>
</feature>
<protein>
    <submittedName>
        <fullName evidence="3">Transcriptional regulator with XRE-family HTH domain</fullName>
    </submittedName>
</protein>
<feature type="region of interest" description="Disordered" evidence="1">
    <location>
        <begin position="1"/>
        <end position="28"/>
    </location>
</feature>
<dbReference type="EMBL" id="JAGGLP010000043">
    <property type="protein sequence ID" value="MBP2056256.1"/>
    <property type="molecule type" value="Genomic_DNA"/>
</dbReference>
<comment type="caution">
    <text evidence="3">The sequence shown here is derived from an EMBL/GenBank/DDBJ whole genome shotgun (WGS) entry which is preliminary data.</text>
</comment>
<evidence type="ECO:0000256" key="1">
    <source>
        <dbReference type="SAM" id="MobiDB-lite"/>
    </source>
</evidence>
<evidence type="ECO:0000313" key="3">
    <source>
        <dbReference type="EMBL" id="MBP2056256.1"/>
    </source>
</evidence>
<dbReference type="InterPro" id="IPR010982">
    <property type="entry name" value="Lambda_DNA-bd_dom_sf"/>
</dbReference>
<feature type="region of interest" description="Disordered" evidence="1">
    <location>
        <begin position="150"/>
        <end position="174"/>
    </location>
</feature>
<keyword evidence="4" id="KW-1185">Reference proteome</keyword>
<dbReference type="CDD" id="cd00093">
    <property type="entry name" value="HTH_XRE"/>
    <property type="match status" value="1"/>
</dbReference>
<evidence type="ECO:0000313" key="4">
    <source>
        <dbReference type="Proteomes" id="UP001519309"/>
    </source>
</evidence>